<dbReference type="AlphaFoldDB" id="A0A817WYK2"/>
<protein>
    <recommendedName>
        <fullName evidence="5">CUB domain-containing protein</fullName>
    </recommendedName>
</protein>
<keyword evidence="4" id="KW-0472">Membrane</keyword>
<proteinExistence type="predicted"/>
<dbReference type="SUPFAM" id="SSF49854">
    <property type="entry name" value="Spermadhesin, CUB domain"/>
    <property type="match status" value="1"/>
</dbReference>
<dbReference type="SMART" id="SM00042">
    <property type="entry name" value="CUB"/>
    <property type="match status" value="1"/>
</dbReference>
<evidence type="ECO:0000256" key="1">
    <source>
        <dbReference type="ARBA" id="ARBA00022737"/>
    </source>
</evidence>
<dbReference type="PANTHER" id="PTHR24251">
    <property type="entry name" value="OVOCHYMASE-RELATED"/>
    <property type="match status" value="1"/>
</dbReference>
<gene>
    <name evidence="6" type="ORF">KIK155_LOCUS4518</name>
    <name evidence="7" type="ORF">TOA249_LOCUS20765</name>
</gene>
<accession>A0A817WYK2</accession>
<dbReference type="InterPro" id="IPR000859">
    <property type="entry name" value="CUB_dom"/>
</dbReference>
<dbReference type="PANTHER" id="PTHR24251:SF50">
    <property type="entry name" value="ATTRACTIN-LIKE 1A"/>
    <property type="match status" value="1"/>
</dbReference>
<feature type="domain" description="CUB" evidence="5">
    <location>
        <begin position="20"/>
        <end position="139"/>
    </location>
</feature>
<evidence type="ECO:0000313" key="8">
    <source>
        <dbReference type="Proteomes" id="UP000663865"/>
    </source>
</evidence>
<keyword evidence="1" id="KW-0677">Repeat</keyword>
<feature type="transmembrane region" description="Helical" evidence="4">
    <location>
        <begin position="6"/>
        <end position="24"/>
    </location>
</feature>
<dbReference type="Proteomes" id="UP000663838">
    <property type="component" value="Unassembled WGS sequence"/>
</dbReference>
<dbReference type="CDD" id="cd00041">
    <property type="entry name" value="CUB"/>
    <property type="match status" value="1"/>
</dbReference>
<keyword evidence="4" id="KW-1133">Transmembrane helix</keyword>
<name>A0A817WYK2_9BILA</name>
<dbReference type="Proteomes" id="UP000663865">
    <property type="component" value="Unassembled WGS sequence"/>
</dbReference>
<sequence>MYINTLFYIIIFFPCVVYLCNYELNQTSGTIVLLSYENNIECTWTFNLSSISHNIHYRNLLLTFRHFDTEFGHDELFIGETITDVSKYNSKLFRFSGSKLPDPCLIALRGDILTRSLWIQFASDQTNTGSGFTIDYEFLVNKCKIFYKY</sequence>
<keyword evidence="4" id="KW-0812">Transmembrane</keyword>
<dbReference type="EMBL" id="CAJOBS010001729">
    <property type="protein sequence ID" value="CAF4756751.1"/>
    <property type="molecule type" value="Genomic_DNA"/>
</dbReference>
<evidence type="ECO:0000256" key="4">
    <source>
        <dbReference type="SAM" id="Phobius"/>
    </source>
</evidence>
<dbReference type="Pfam" id="PF00431">
    <property type="entry name" value="CUB"/>
    <property type="match status" value="1"/>
</dbReference>
<comment type="caution">
    <text evidence="3">Lacks conserved residue(s) required for the propagation of feature annotation.</text>
</comment>
<evidence type="ECO:0000259" key="5">
    <source>
        <dbReference type="PROSITE" id="PS01180"/>
    </source>
</evidence>
<dbReference type="Gene3D" id="2.60.120.290">
    <property type="entry name" value="Spermadhesin, CUB domain"/>
    <property type="match status" value="1"/>
</dbReference>
<organism evidence="6 8">
    <name type="scientific">Rotaria socialis</name>
    <dbReference type="NCBI Taxonomy" id="392032"/>
    <lineage>
        <taxon>Eukaryota</taxon>
        <taxon>Metazoa</taxon>
        <taxon>Spiralia</taxon>
        <taxon>Gnathifera</taxon>
        <taxon>Rotifera</taxon>
        <taxon>Eurotatoria</taxon>
        <taxon>Bdelloidea</taxon>
        <taxon>Philodinida</taxon>
        <taxon>Philodinidae</taxon>
        <taxon>Rotaria</taxon>
    </lineage>
</organism>
<dbReference type="InterPro" id="IPR035914">
    <property type="entry name" value="Sperma_CUB_dom_sf"/>
</dbReference>
<evidence type="ECO:0000256" key="3">
    <source>
        <dbReference type="PROSITE-ProRule" id="PRU00059"/>
    </source>
</evidence>
<dbReference type="PROSITE" id="PS01180">
    <property type="entry name" value="CUB"/>
    <property type="match status" value="1"/>
</dbReference>
<comment type="caution">
    <text evidence="6">The sequence shown here is derived from an EMBL/GenBank/DDBJ whole genome shotgun (WGS) entry which is preliminary data.</text>
</comment>
<evidence type="ECO:0000313" key="7">
    <source>
        <dbReference type="EMBL" id="CAF4756751.1"/>
    </source>
</evidence>
<evidence type="ECO:0000256" key="2">
    <source>
        <dbReference type="ARBA" id="ARBA00023157"/>
    </source>
</evidence>
<evidence type="ECO:0000313" key="6">
    <source>
        <dbReference type="EMBL" id="CAF3361391.1"/>
    </source>
</evidence>
<reference evidence="6" key="1">
    <citation type="submission" date="2021-02" db="EMBL/GenBank/DDBJ databases">
        <authorList>
            <person name="Nowell W R."/>
        </authorList>
    </citation>
    <scope>NUCLEOTIDE SEQUENCE</scope>
</reference>
<dbReference type="EMBL" id="CAJNYV010000465">
    <property type="protein sequence ID" value="CAF3361391.1"/>
    <property type="molecule type" value="Genomic_DNA"/>
</dbReference>
<keyword evidence="2" id="KW-1015">Disulfide bond</keyword>